<evidence type="ECO:0000256" key="1">
    <source>
        <dbReference type="SAM" id="MobiDB-lite"/>
    </source>
</evidence>
<organism evidence="2 3">
    <name type="scientific">Parasponia andersonii</name>
    <name type="common">Sponia andersonii</name>
    <dbReference type="NCBI Taxonomy" id="3476"/>
    <lineage>
        <taxon>Eukaryota</taxon>
        <taxon>Viridiplantae</taxon>
        <taxon>Streptophyta</taxon>
        <taxon>Embryophyta</taxon>
        <taxon>Tracheophyta</taxon>
        <taxon>Spermatophyta</taxon>
        <taxon>Magnoliopsida</taxon>
        <taxon>eudicotyledons</taxon>
        <taxon>Gunneridae</taxon>
        <taxon>Pentapetalae</taxon>
        <taxon>rosids</taxon>
        <taxon>fabids</taxon>
        <taxon>Rosales</taxon>
        <taxon>Cannabaceae</taxon>
        <taxon>Parasponia</taxon>
    </lineage>
</organism>
<reference evidence="3" key="1">
    <citation type="submission" date="2016-06" db="EMBL/GenBank/DDBJ databases">
        <title>Parallel loss of symbiosis genes in relatives of nitrogen-fixing non-legume Parasponia.</title>
        <authorList>
            <person name="Van Velzen R."/>
            <person name="Holmer R."/>
            <person name="Bu F."/>
            <person name="Rutten L."/>
            <person name="Van Zeijl A."/>
            <person name="Liu W."/>
            <person name="Santuari L."/>
            <person name="Cao Q."/>
            <person name="Sharma T."/>
            <person name="Shen D."/>
            <person name="Roswanjaya Y."/>
            <person name="Wardhani T."/>
            <person name="Kalhor M.S."/>
            <person name="Jansen J."/>
            <person name="Van den Hoogen J."/>
            <person name="Gungor B."/>
            <person name="Hartog M."/>
            <person name="Hontelez J."/>
            <person name="Verver J."/>
            <person name="Yang W.-C."/>
            <person name="Schijlen E."/>
            <person name="Repin R."/>
            <person name="Schilthuizen M."/>
            <person name="Schranz E."/>
            <person name="Heidstra R."/>
            <person name="Miyata K."/>
            <person name="Fedorova E."/>
            <person name="Kohlen W."/>
            <person name="Bisseling T."/>
            <person name="Smit S."/>
            <person name="Geurts R."/>
        </authorList>
    </citation>
    <scope>NUCLEOTIDE SEQUENCE [LARGE SCALE GENOMIC DNA]</scope>
    <source>
        <strain evidence="3">cv. WU1-14</strain>
    </source>
</reference>
<sequence length="115" mass="12320">MSWGLKERAINSRDRILLEETSCFSSALSLIDIIEAGVEERMPLGLSETHPAKSPGLRQNIAPGNKISEVVESLNLEPVAETSPVPLIVSSPDTTEKALSDGIPESPKKHSASSE</sequence>
<dbReference type="OrthoDB" id="10300605at2759"/>
<dbReference type="Proteomes" id="UP000237105">
    <property type="component" value="Unassembled WGS sequence"/>
</dbReference>
<comment type="caution">
    <text evidence="2">The sequence shown here is derived from an EMBL/GenBank/DDBJ whole genome shotgun (WGS) entry which is preliminary data.</text>
</comment>
<name>A0A2P5BA74_PARAD</name>
<evidence type="ECO:0000313" key="3">
    <source>
        <dbReference type="Proteomes" id="UP000237105"/>
    </source>
</evidence>
<feature type="region of interest" description="Disordered" evidence="1">
    <location>
        <begin position="82"/>
        <end position="115"/>
    </location>
</feature>
<accession>A0A2P5BA74</accession>
<proteinExistence type="predicted"/>
<dbReference type="AlphaFoldDB" id="A0A2P5BA74"/>
<gene>
    <name evidence="2" type="ORF">PanWU01x14_256850</name>
</gene>
<evidence type="ECO:0000313" key="2">
    <source>
        <dbReference type="EMBL" id="PON45693.1"/>
    </source>
</evidence>
<dbReference type="EMBL" id="JXTB01000325">
    <property type="protein sequence ID" value="PON45693.1"/>
    <property type="molecule type" value="Genomic_DNA"/>
</dbReference>
<protein>
    <submittedName>
        <fullName evidence="2">Uncharacterized protein</fullName>
    </submittedName>
</protein>
<keyword evidence="3" id="KW-1185">Reference proteome</keyword>